<evidence type="ECO:0000256" key="1">
    <source>
        <dbReference type="SAM" id="SignalP"/>
    </source>
</evidence>
<sequence length="160" mass="17684">MNIFNIFLLLAIALVLTFSVPVKAQDEPDDYVDAHNRARIDVGVSPLVWNETLADYAEAYAELRHDCRFVLSGGPYGEVIVVGKGDLTAKEAVTVMVDQKSDYFYETNTCRTGKSCDSYKQVVWKNTVSLGCDKVKCDNGGSFTICEYYPSGNVAGEKPF</sequence>
<dbReference type="PRINTS" id="PR00837">
    <property type="entry name" value="V5TPXLIKE"/>
</dbReference>
<dbReference type="SUPFAM" id="SSF55797">
    <property type="entry name" value="PR-1-like"/>
    <property type="match status" value="1"/>
</dbReference>
<keyword evidence="4" id="KW-1185">Reference proteome</keyword>
<dbReference type="Proteomes" id="UP001558713">
    <property type="component" value="Unassembled WGS sequence"/>
</dbReference>
<dbReference type="InterPro" id="IPR014044">
    <property type="entry name" value="CAP_dom"/>
</dbReference>
<name>A0ABD1ABG0_CARAN</name>
<dbReference type="EMBL" id="JBANAX010000546">
    <property type="protein sequence ID" value="KAL1204142.1"/>
    <property type="molecule type" value="Genomic_DNA"/>
</dbReference>
<dbReference type="Gene3D" id="3.40.33.10">
    <property type="entry name" value="CAP"/>
    <property type="match status" value="1"/>
</dbReference>
<feature type="chain" id="PRO_5044840663" evidence="1">
    <location>
        <begin position="25"/>
        <end position="160"/>
    </location>
</feature>
<accession>A0ABD1ABG0</accession>
<dbReference type="CDD" id="cd05381">
    <property type="entry name" value="CAP_PR-1"/>
    <property type="match status" value="1"/>
</dbReference>
<dbReference type="Pfam" id="PF00188">
    <property type="entry name" value="CAP"/>
    <property type="match status" value="1"/>
</dbReference>
<evidence type="ECO:0000259" key="2">
    <source>
        <dbReference type="SMART" id="SM00198"/>
    </source>
</evidence>
<dbReference type="AlphaFoldDB" id="A0ABD1ABG0"/>
<protein>
    <submittedName>
        <fullName evidence="3">Pathogenesis-related protein 1</fullName>
    </submittedName>
</protein>
<keyword evidence="1" id="KW-0732">Signal</keyword>
<dbReference type="PANTHER" id="PTHR10334">
    <property type="entry name" value="CYSTEINE-RICH SECRETORY PROTEIN-RELATED"/>
    <property type="match status" value="1"/>
</dbReference>
<feature type="domain" description="SCP" evidence="2">
    <location>
        <begin position="26"/>
        <end position="156"/>
    </location>
</feature>
<feature type="signal peptide" evidence="1">
    <location>
        <begin position="1"/>
        <end position="24"/>
    </location>
</feature>
<evidence type="ECO:0000313" key="3">
    <source>
        <dbReference type="EMBL" id="KAL1204142.1"/>
    </source>
</evidence>
<comment type="caution">
    <text evidence="3">The sequence shown here is derived from an EMBL/GenBank/DDBJ whole genome shotgun (WGS) entry which is preliminary data.</text>
</comment>
<dbReference type="SMART" id="SM00198">
    <property type="entry name" value="SCP"/>
    <property type="match status" value="1"/>
</dbReference>
<dbReference type="FunFam" id="3.40.33.10:FF:000004">
    <property type="entry name" value="CAP, cysteine-rich secretory protein, antigen 5"/>
    <property type="match status" value="1"/>
</dbReference>
<dbReference type="InterPro" id="IPR035940">
    <property type="entry name" value="CAP_sf"/>
</dbReference>
<dbReference type="InterPro" id="IPR001283">
    <property type="entry name" value="CRISP-related"/>
</dbReference>
<proteinExistence type="predicted"/>
<organism evidence="3 4">
    <name type="scientific">Cardamine amara subsp. amara</name>
    <dbReference type="NCBI Taxonomy" id="228776"/>
    <lineage>
        <taxon>Eukaryota</taxon>
        <taxon>Viridiplantae</taxon>
        <taxon>Streptophyta</taxon>
        <taxon>Embryophyta</taxon>
        <taxon>Tracheophyta</taxon>
        <taxon>Spermatophyta</taxon>
        <taxon>Magnoliopsida</taxon>
        <taxon>eudicotyledons</taxon>
        <taxon>Gunneridae</taxon>
        <taxon>Pentapetalae</taxon>
        <taxon>rosids</taxon>
        <taxon>malvids</taxon>
        <taxon>Brassicales</taxon>
        <taxon>Brassicaceae</taxon>
        <taxon>Cardamineae</taxon>
        <taxon>Cardamine</taxon>
    </lineage>
</organism>
<gene>
    <name evidence="3" type="ORF">V5N11_026639</name>
</gene>
<reference evidence="3 4" key="1">
    <citation type="submission" date="2024-04" db="EMBL/GenBank/DDBJ databases">
        <title>Genome assembly C_amara_ONT_v2.</title>
        <authorList>
            <person name="Yant L."/>
            <person name="Moore C."/>
            <person name="Slenker M."/>
        </authorList>
    </citation>
    <scope>NUCLEOTIDE SEQUENCE [LARGE SCALE GENOMIC DNA]</scope>
    <source>
        <tissue evidence="3">Leaf</tissue>
    </source>
</reference>
<evidence type="ECO:0000313" key="4">
    <source>
        <dbReference type="Proteomes" id="UP001558713"/>
    </source>
</evidence>